<proteinExistence type="inferred from homology"/>
<accession>A0A9W8E7Q9</accession>
<keyword evidence="5" id="KW-0539">Nucleus</keyword>
<evidence type="ECO:0000313" key="8">
    <source>
        <dbReference type="Proteomes" id="UP001151582"/>
    </source>
</evidence>
<comment type="similarity">
    <text evidence="2">Belongs to the NGG1 family.</text>
</comment>
<sequence length="643" mass="70634">MTTANPSKPGYEQYFYSGRTFPLQRYMRPVRNGTTPKDTTPSASNESLDLPTSQDLQSLQRDLEQLATKVTRRIVQFESDLSDLRERFPAAQGANTSPQLQQSRSRQSSLSSTHERDPATPLPARSVGAIRKRSDASDRPDLTPSRPKKSEAGWSPASPTTSPGSFGYASRPSKANPKKKRKLDTPTHPSNAKDTDLRATSSHDDNHPATEHPSVGHKPRQSKQNASGRPAVSHKSVHAQSTPTRSALNTPTAGATMPPGDQSFIILPDEDEDTPFLPQPDVPTNSLLEALNPHKVNKDFSRTRVASEVSITTFWTSVDPYFRQITENDLKFLQEQGDMVTPFLTPTLGRHYTQVWAEEDREILAGLSAVHLNPAASATPAGLDSPFGYTPTRTKSRPSSRNARTDGKVVPAASGELTLPTVTPTDTHHIPSEGKPITEMLDEHLLDEQIGCGPLADRIVSALILDNLLDEADVAASSDDNATGTSHADLAANNGGTNGRATLAPIFSAEPKEAAMTRTSSLLPMGISPHVEIVGLEERLKRELRYIGILGEEDVDWANREDDQVSAVLRHAQRQLQEQCEINQKRKARLYDIAREHMAYQEYQHIVDELDKQVEQSYVKRNRGQKKKGKKTVAVKTALSDTA</sequence>
<feature type="compositionally biased region" description="Basic and acidic residues" evidence="6">
    <location>
        <begin position="191"/>
        <end position="210"/>
    </location>
</feature>
<evidence type="ECO:0000256" key="4">
    <source>
        <dbReference type="ARBA" id="ARBA00023163"/>
    </source>
</evidence>
<evidence type="ECO:0000256" key="2">
    <source>
        <dbReference type="ARBA" id="ARBA00005330"/>
    </source>
</evidence>
<evidence type="ECO:0000256" key="5">
    <source>
        <dbReference type="ARBA" id="ARBA00023242"/>
    </source>
</evidence>
<feature type="compositionally biased region" description="Low complexity" evidence="6">
    <location>
        <begin position="99"/>
        <end position="112"/>
    </location>
</feature>
<dbReference type="GO" id="GO:0006357">
    <property type="term" value="P:regulation of transcription by RNA polymerase II"/>
    <property type="evidence" value="ECO:0007669"/>
    <property type="project" value="TreeGrafter"/>
</dbReference>
<dbReference type="GO" id="GO:0000124">
    <property type="term" value="C:SAGA complex"/>
    <property type="evidence" value="ECO:0007669"/>
    <property type="project" value="TreeGrafter"/>
</dbReference>
<dbReference type="Proteomes" id="UP001151582">
    <property type="component" value="Unassembled WGS sequence"/>
</dbReference>
<organism evidence="7 8">
    <name type="scientific">Dimargaris verticillata</name>
    <dbReference type="NCBI Taxonomy" id="2761393"/>
    <lineage>
        <taxon>Eukaryota</taxon>
        <taxon>Fungi</taxon>
        <taxon>Fungi incertae sedis</taxon>
        <taxon>Zoopagomycota</taxon>
        <taxon>Kickxellomycotina</taxon>
        <taxon>Dimargaritomycetes</taxon>
        <taxon>Dimargaritales</taxon>
        <taxon>Dimargaritaceae</taxon>
        <taxon>Dimargaris</taxon>
    </lineage>
</organism>
<reference evidence="7" key="1">
    <citation type="submission" date="2022-07" db="EMBL/GenBank/DDBJ databases">
        <title>Phylogenomic reconstructions and comparative analyses of Kickxellomycotina fungi.</title>
        <authorList>
            <person name="Reynolds N.K."/>
            <person name="Stajich J.E."/>
            <person name="Barry K."/>
            <person name="Grigoriev I.V."/>
            <person name="Crous P."/>
            <person name="Smith M.E."/>
        </authorList>
    </citation>
    <scope>NUCLEOTIDE SEQUENCE</scope>
    <source>
        <strain evidence="7">RSA 567</strain>
    </source>
</reference>
<feature type="region of interest" description="Disordered" evidence="6">
    <location>
        <begin position="478"/>
        <end position="497"/>
    </location>
</feature>
<feature type="compositionally biased region" description="Basic and acidic residues" evidence="6">
    <location>
        <begin position="132"/>
        <end position="141"/>
    </location>
</feature>
<feature type="non-terminal residue" evidence="7">
    <location>
        <position position="643"/>
    </location>
</feature>
<feature type="region of interest" description="Disordered" evidence="6">
    <location>
        <begin position="380"/>
        <end position="407"/>
    </location>
</feature>
<keyword evidence="4" id="KW-0804">Transcription</keyword>
<comment type="subcellular location">
    <subcellularLocation>
        <location evidence="1">Nucleus</location>
    </subcellularLocation>
</comment>
<feature type="compositionally biased region" description="Polar residues" evidence="6">
    <location>
        <begin position="32"/>
        <end position="60"/>
    </location>
</feature>
<feature type="region of interest" description="Disordered" evidence="6">
    <location>
        <begin position="622"/>
        <end position="643"/>
    </location>
</feature>
<dbReference type="GO" id="GO:0003713">
    <property type="term" value="F:transcription coactivator activity"/>
    <property type="evidence" value="ECO:0007669"/>
    <property type="project" value="TreeGrafter"/>
</dbReference>
<evidence type="ECO:0000313" key="7">
    <source>
        <dbReference type="EMBL" id="KAJ1974135.1"/>
    </source>
</evidence>
<dbReference type="Pfam" id="PF10198">
    <property type="entry name" value="Ada3"/>
    <property type="match status" value="1"/>
</dbReference>
<evidence type="ECO:0000256" key="1">
    <source>
        <dbReference type="ARBA" id="ARBA00004123"/>
    </source>
</evidence>
<dbReference type="AlphaFoldDB" id="A0A9W8E7Q9"/>
<dbReference type="GO" id="GO:0005634">
    <property type="term" value="C:nucleus"/>
    <property type="evidence" value="ECO:0007669"/>
    <property type="project" value="UniProtKB-SubCell"/>
</dbReference>
<dbReference type="EMBL" id="JANBQB010000698">
    <property type="protein sequence ID" value="KAJ1974135.1"/>
    <property type="molecule type" value="Genomic_DNA"/>
</dbReference>
<dbReference type="PANTHER" id="PTHR13556">
    <property type="entry name" value="TRANSCRIPTIONAL ADAPTER 3-RELATED"/>
    <property type="match status" value="1"/>
</dbReference>
<evidence type="ECO:0000256" key="3">
    <source>
        <dbReference type="ARBA" id="ARBA00023015"/>
    </source>
</evidence>
<dbReference type="OrthoDB" id="1232at2759"/>
<feature type="compositionally biased region" description="Basic residues" evidence="6">
    <location>
        <begin position="622"/>
        <end position="633"/>
    </location>
</feature>
<keyword evidence="3" id="KW-0805">Transcription regulation</keyword>
<gene>
    <name evidence="7" type="primary">NGG1</name>
    <name evidence="7" type="ORF">H4R34_004830</name>
</gene>
<name>A0A9W8E7Q9_9FUNG</name>
<evidence type="ECO:0000256" key="6">
    <source>
        <dbReference type="SAM" id="MobiDB-lite"/>
    </source>
</evidence>
<dbReference type="InterPro" id="IPR019340">
    <property type="entry name" value="Histone_AcTrfase_su3"/>
</dbReference>
<protein>
    <submittedName>
        <fullName evidence="7">Transcriptional regulator</fullName>
    </submittedName>
</protein>
<feature type="region of interest" description="Disordered" evidence="6">
    <location>
        <begin position="25"/>
        <end position="60"/>
    </location>
</feature>
<comment type="caution">
    <text evidence="7">The sequence shown here is derived from an EMBL/GenBank/DDBJ whole genome shotgun (WGS) entry which is preliminary data.</text>
</comment>
<dbReference type="PANTHER" id="PTHR13556:SF2">
    <property type="entry name" value="TRANSCRIPTIONAL ADAPTER 3"/>
    <property type="match status" value="1"/>
</dbReference>
<feature type="compositionally biased region" description="Polar residues" evidence="6">
    <location>
        <begin position="391"/>
        <end position="402"/>
    </location>
</feature>
<feature type="compositionally biased region" description="Low complexity" evidence="6">
    <location>
        <begin position="634"/>
        <end position="643"/>
    </location>
</feature>
<keyword evidence="8" id="KW-1185">Reference proteome</keyword>
<feature type="compositionally biased region" description="Polar residues" evidence="6">
    <location>
        <begin position="238"/>
        <end position="253"/>
    </location>
</feature>
<feature type="region of interest" description="Disordered" evidence="6">
    <location>
        <begin position="91"/>
        <end position="260"/>
    </location>
</feature>